<evidence type="ECO:0000256" key="14">
    <source>
        <dbReference type="SAM" id="Phobius"/>
    </source>
</evidence>
<evidence type="ECO:0000256" key="3">
    <source>
        <dbReference type="ARBA" id="ARBA00022448"/>
    </source>
</evidence>
<evidence type="ECO:0000256" key="2">
    <source>
        <dbReference type="ARBA" id="ARBA00007087"/>
    </source>
</evidence>
<proteinExistence type="inferred from homology"/>
<dbReference type="GO" id="GO:0072659">
    <property type="term" value="P:protein localization to plasma membrane"/>
    <property type="evidence" value="ECO:0007669"/>
    <property type="project" value="TreeGrafter"/>
</dbReference>
<dbReference type="GO" id="GO:0007186">
    <property type="term" value="P:G protein-coupled receptor signaling pathway"/>
    <property type="evidence" value="ECO:0007669"/>
    <property type="project" value="TreeGrafter"/>
</dbReference>
<organism evidence="15 16">
    <name type="scientific">Hymenochirus boettgeri</name>
    <name type="common">Congo dwarf clawed frog</name>
    <dbReference type="NCBI Taxonomy" id="247094"/>
    <lineage>
        <taxon>Eukaryota</taxon>
        <taxon>Metazoa</taxon>
        <taxon>Chordata</taxon>
        <taxon>Craniata</taxon>
        <taxon>Vertebrata</taxon>
        <taxon>Euteleostomi</taxon>
        <taxon>Amphibia</taxon>
        <taxon>Batrachia</taxon>
        <taxon>Anura</taxon>
        <taxon>Pipoidea</taxon>
        <taxon>Pipidae</taxon>
        <taxon>Pipinae</taxon>
        <taxon>Hymenochirus</taxon>
    </lineage>
</organism>
<keyword evidence="10" id="KW-0675">Receptor</keyword>
<gene>
    <name evidence="15" type="ORF">GDO86_017006</name>
</gene>
<keyword evidence="9" id="KW-1015">Disulfide bond</keyword>
<dbReference type="EMBL" id="JAACNH010000009">
    <property type="protein sequence ID" value="KAG8432589.1"/>
    <property type="molecule type" value="Genomic_DNA"/>
</dbReference>
<dbReference type="AlphaFoldDB" id="A0A8T2IIM9"/>
<dbReference type="GO" id="GO:0005886">
    <property type="term" value="C:plasma membrane"/>
    <property type="evidence" value="ECO:0007669"/>
    <property type="project" value="UniProtKB-SubCell"/>
</dbReference>
<dbReference type="OrthoDB" id="10007519at2759"/>
<keyword evidence="8 14" id="KW-0472">Membrane</keyword>
<dbReference type="PANTHER" id="PTHR14076:SF3">
    <property type="entry name" value="RECEPTOR ACTIVITY-MODIFYING PROTEIN 1"/>
    <property type="match status" value="1"/>
</dbReference>
<sequence length="165" mass="18834">MCSDGPGHTSVRDPQPDMHQGFLVTHRHLLWILLASPLMAIEDCSEALYSHVLNEFCLRGFEIEMEELGKELWCDWGETEGMYVELTNCTVLLANNLGCWWPNPLVDHFFTGIHRKYFKNCSLTGRLPADPPFPILCSFIFVPILITLLITALVVWRSKRSEGIV</sequence>
<dbReference type="InterPro" id="IPR006985">
    <property type="entry name" value="RAMP"/>
</dbReference>
<evidence type="ECO:0000256" key="5">
    <source>
        <dbReference type="ARBA" id="ARBA00022692"/>
    </source>
</evidence>
<comment type="subunit">
    <text evidence="13">Heterodimer of CALCRL and RAMP1; the interaction induces allosteric modulation of CALCRL function and CGRP1/CALCA and CGRP2/CALCB ligand specificity. Heterodimer of CALCR and RAMP1; interaction forms the AMYR1 receptor complex for amylin/IAPP and CGRP1/CALCA ligands.</text>
</comment>
<evidence type="ECO:0000256" key="12">
    <source>
        <dbReference type="ARBA" id="ARBA00049570"/>
    </source>
</evidence>
<comment type="function">
    <text evidence="12">Accessory protein that interacts with and modulates the function of G-protein coupled receptors including calcitonin gene-related peptide type 1 receptor (CALCRL) and calcitonin receptor (CALCR). Required for the transport of CALCRL to the plasma membrane. Together with CALCRL, form the receptor complex for the calcitonin gene-related peptides CGRP1/CALCA and CGRP2/CALCB. Together with CALCR, form the AMYR1 receptor complex for amylin/IAPP and CGRP1/CALCA.</text>
</comment>
<evidence type="ECO:0000256" key="8">
    <source>
        <dbReference type="ARBA" id="ARBA00023136"/>
    </source>
</evidence>
<keyword evidence="4" id="KW-1003">Cell membrane</keyword>
<evidence type="ECO:0000256" key="1">
    <source>
        <dbReference type="ARBA" id="ARBA00004251"/>
    </source>
</evidence>
<evidence type="ECO:0000256" key="7">
    <source>
        <dbReference type="ARBA" id="ARBA00022989"/>
    </source>
</evidence>
<dbReference type="GO" id="GO:0006816">
    <property type="term" value="P:calcium ion transport"/>
    <property type="evidence" value="ECO:0007669"/>
    <property type="project" value="TreeGrafter"/>
</dbReference>
<dbReference type="GO" id="GO:0032870">
    <property type="term" value="P:cellular response to hormone stimulus"/>
    <property type="evidence" value="ECO:0007669"/>
    <property type="project" value="TreeGrafter"/>
</dbReference>
<keyword evidence="16" id="KW-1185">Reference proteome</keyword>
<feature type="transmembrane region" description="Helical" evidence="14">
    <location>
        <begin position="133"/>
        <end position="156"/>
    </location>
</feature>
<dbReference type="Proteomes" id="UP000812440">
    <property type="component" value="Chromosome 9"/>
</dbReference>
<keyword evidence="3" id="KW-0813">Transport</keyword>
<dbReference type="GO" id="GO:0043235">
    <property type="term" value="C:receptor complex"/>
    <property type="evidence" value="ECO:0007669"/>
    <property type="project" value="TreeGrafter"/>
</dbReference>
<dbReference type="InterPro" id="IPR038126">
    <property type="entry name" value="RAMP_sf"/>
</dbReference>
<evidence type="ECO:0000256" key="4">
    <source>
        <dbReference type="ARBA" id="ARBA00022475"/>
    </source>
</evidence>
<evidence type="ECO:0000256" key="6">
    <source>
        <dbReference type="ARBA" id="ARBA00022729"/>
    </source>
</evidence>
<evidence type="ECO:0000256" key="9">
    <source>
        <dbReference type="ARBA" id="ARBA00023157"/>
    </source>
</evidence>
<dbReference type="GO" id="GO:0006886">
    <property type="term" value="P:intracellular protein transport"/>
    <property type="evidence" value="ECO:0007669"/>
    <property type="project" value="InterPro"/>
</dbReference>
<evidence type="ECO:0000313" key="15">
    <source>
        <dbReference type="EMBL" id="KAG8432589.1"/>
    </source>
</evidence>
<evidence type="ECO:0000256" key="10">
    <source>
        <dbReference type="ARBA" id="ARBA00023170"/>
    </source>
</evidence>
<evidence type="ECO:0000256" key="13">
    <source>
        <dbReference type="ARBA" id="ARBA00049674"/>
    </source>
</evidence>
<protein>
    <recommendedName>
        <fullName evidence="11">Receptor activity-modifying protein 1</fullName>
    </recommendedName>
</protein>
<dbReference type="GO" id="GO:0009986">
    <property type="term" value="C:cell surface"/>
    <property type="evidence" value="ECO:0007669"/>
    <property type="project" value="TreeGrafter"/>
</dbReference>
<dbReference type="GO" id="GO:0008277">
    <property type="term" value="P:regulation of G protein-coupled receptor signaling pathway"/>
    <property type="evidence" value="ECO:0007669"/>
    <property type="project" value="InterPro"/>
</dbReference>
<evidence type="ECO:0000256" key="11">
    <source>
        <dbReference type="ARBA" id="ARBA00041071"/>
    </source>
</evidence>
<keyword evidence="6" id="KW-0732">Signal</keyword>
<keyword evidence="5 14" id="KW-0812">Transmembrane</keyword>
<name>A0A8T2IIM9_9PIPI</name>
<dbReference type="PANTHER" id="PTHR14076">
    <property type="entry name" value="RECEPTOR ACTIVITY MODIFYING PROTEIN RAMP"/>
    <property type="match status" value="1"/>
</dbReference>
<comment type="caution">
    <text evidence="15">The sequence shown here is derived from an EMBL/GenBank/DDBJ whole genome shotgun (WGS) entry which is preliminary data.</text>
</comment>
<comment type="similarity">
    <text evidence="2">Belongs to the RAMP family.</text>
</comment>
<accession>A0A8T2IIM9</accession>
<keyword evidence="7 14" id="KW-1133">Transmembrane helix</keyword>
<dbReference type="GO" id="GO:0031623">
    <property type="term" value="P:receptor internalization"/>
    <property type="evidence" value="ECO:0007669"/>
    <property type="project" value="TreeGrafter"/>
</dbReference>
<comment type="subcellular location">
    <subcellularLocation>
        <location evidence="1">Cell membrane</location>
        <topology evidence="1">Single-pass type I membrane protein</topology>
    </subcellularLocation>
</comment>
<reference evidence="15" key="1">
    <citation type="thesis" date="2020" institute="ProQuest LLC" country="789 East Eisenhower Parkway, Ann Arbor, MI, USA">
        <title>Comparative Genomics and Chromosome Evolution.</title>
        <authorList>
            <person name="Mudd A.B."/>
        </authorList>
    </citation>
    <scope>NUCLEOTIDE SEQUENCE</scope>
    <source>
        <strain evidence="15">Female2</strain>
        <tissue evidence="15">Blood</tissue>
    </source>
</reference>
<dbReference type="Gene3D" id="1.10.150.510">
    <property type="entry name" value="Receptor activity modifying family"/>
    <property type="match status" value="1"/>
</dbReference>
<evidence type="ECO:0000313" key="16">
    <source>
        <dbReference type="Proteomes" id="UP000812440"/>
    </source>
</evidence>
<dbReference type="GO" id="GO:0015026">
    <property type="term" value="F:coreceptor activity"/>
    <property type="evidence" value="ECO:0007669"/>
    <property type="project" value="InterPro"/>
</dbReference>
<dbReference type="Pfam" id="PF04901">
    <property type="entry name" value="RAMP"/>
    <property type="match status" value="1"/>
</dbReference>